<organism evidence="10 11">
    <name type="scientific">Sporobacter termitidis DSM 10068</name>
    <dbReference type="NCBI Taxonomy" id="1123282"/>
    <lineage>
        <taxon>Bacteria</taxon>
        <taxon>Bacillati</taxon>
        <taxon>Bacillota</taxon>
        <taxon>Clostridia</taxon>
        <taxon>Eubacteriales</taxon>
        <taxon>Oscillospiraceae</taxon>
        <taxon>Sporobacter</taxon>
    </lineage>
</organism>
<evidence type="ECO:0000256" key="8">
    <source>
        <dbReference type="ARBA" id="ARBA00050776"/>
    </source>
</evidence>
<evidence type="ECO:0000256" key="1">
    <source>
        <dbReference type="ARBA" id="ARBA00001933"/>
    </source>
</evidence>
<comment type="similarity">
    <text evidence="2">Belongs to the class-V pyridoxal-phosphate-dependent aminotransferase family. NifS/IscS subfamily.</text>
</comment>
<keyword evidence="3" id="KW-0808">Transferase</keyword>
<evidence type="ECO:0000256" key="4">
    <source>
        <dbReference type="ARBA" id="ARBA00022723"/>
    </source>
</evidence>
<gene>
    <name evidence="10" type="ORF">SAMN02745823_02464</name>
</gene>
<evidence type="ECO:0000313" key="10">
    <source>
        <dbReference type="EMBL" id="SHI10627.1"/>
    </source>
</evidence>
<dbReference type="InterPro" id="IPR016454">
    <property type="entry name" value="Cysteine_dSase"/>
</dbReference>
<evidence type="ECO:0000256" key="7">
    <source>
        <dbReference type="ARBA" id="ARBA00023014"/>
    </source>
</evidence>
<dbReference type="PIRSF" id="PIRSF005572">
    <property type="entry name" value="NifS"/>
    <property type="match status" value="1"/>
</dbReference>
<accession>A0A1M5YF26</accession>
<dbReference type="Pfam" id="PF00266">
    <property type="entry name" value="Aminotran_5"/>
    <property type="match status" value="1"/>
</dbReference>
<dbReference type="InterPro" id="IPR015421">
    <property type="entry name" value="PyrdxlP-dep_Trfase_major"/>
</dbReference>
<dbReference type="GO" id="GO:0046872">
    <property type="term" value="F:metal ion binding"/>
    <property type="evidence" value="ECO:0007669"/>
    <property type="project" value="UniProtKB-KW"/>
</dbReference>
<evidence type="ECO:0000256" key="3">
    <source>
        <dbReference type="ARBA" id="ARBA00022679"/>
    </source>
</evidence>
<dbReference type="SUPFAM" id="SSF53383">
    <property type="entry name" value="PLP-dependent transferases"/>
    <property type="match status" value="1"/>
</dbReference>
<dbReference type="PANTHER" id="PTHR11601">
    <property type="entry name" value="CYSTEINE DESULFURYLASE FAMILY MEMBER"/>
    <property type="match status" value="1"/>
</dbReference>
<reference evidence="10 11" key="1">
    <citation type="submission" date="2016-11" db="EMBL/GenBank/DDBJ databases">
        <authorList>
            <person name="Jaros S."/>
            <person name="Januszkiewicz K."/>
            <person name="Wedrychowicz H."/>
        </authorList>
    </citation>
    <scope>NUCLEOTIDE SEQUENCE [LARGE SCALE GENOMIC DNA]</scope>
    <source>
        <strain evidence="10 11">DSM 10068</strain>
    </source>
</reference>
<dbReference type="Proteomes" id="UP000183995">
    <property type="component" value="Unassembled WGS sequence"/>
</dbReference>
<keyword evidence="6" id="KW-0408">Iron</keyword>
<evidence type="ECO:0000256" key="5">
    <source>
        <dbReference type="ARBA" id="ARBA00022898"/>
    </source>
</evidence>
<dbReference type="InterPro" id="IPR015424">
    <property type="entry name" value="PyrdxlP-dep_Trfase"/>
</dbReference>
<comment type="catalytic activity">
    <reaction evidence="8">
        <text>(sulfur carrier)-H + L-cysteine = (sulfur carrier)-SH + L-alanine</text>
        <dbReference type="Rhea" id="RHEA:43892"/>
        <dbReference type="Rhea" id="RHEA-COMP:14737"/>
        <dbReference type="Rhea" id="RHEA-COMP:14739"/>
        <dbReference type="ChEBI" id="CHEBI:29917"/>
        <dbReference type="ChEBI" id="CHEBI:35235"/>
        <dbReference type="ChEBI" id="CHEBI:57972"/>
        <dbReference type="ChEBI" id="CHEBI:64428"/>
        <dbReference type="EC" id="2.8.1.7"/>
    </reaction>
</comment>
<keyword evidence="7" id="KW-0411">Iron-sulfur</keyword>
<dbReference type="Gene3D" id="1.10.260.50">
    <property type="match status" value="1"/>
</dbReference>
<dbReference type="GO" id="GO:0031071">
    <property type="term" value="F:cysteine desulfurase activity"/>
    <property type="evidence" value="ECO:0007669"/>
    <property type="project" value="UniProtKB-EC"/>
</dbReference>
<comment type="cofactor">
    <cofactor evidence="1">
        <name>pyridoxal 5'-phosphate</name>
        <dbReference type="ChEBI" id="CHEBI:597326"/>
    </cofactor>
</comment>
<sequence>MIPITVYFDNAATTRVRDEARDAMVRMMSDNYGNPSSPHAMGRRARAALDEARKSVAGALGADAEEAYFTSGGTEADNWAVLGGAELNARRGKHIITTLIEHDAVRKPASLLESRGWDVTRLTPDKAGRISLDDFAAALREDTALVSVMLVNNETGAINPIPEMAREIKRCGLPALLHTDAVQGFMKVPFTVKSLGADLVTVSAHKIHGPKGAGALFVKKGVRLPPLIVGGGQEKEKRSGTEALPSIVGFGEAARLATLEKAENAAHARALYDFTAALLREKLPGAVILSAGDSPYILSLSLPGYKSEVLMNFLEAADIFVAKSSACKRGARSHVLEAMKMPNDIIDGALRVSFSRYSTQDEAAYFVDKLREATEKLYKVLK</sequence>
<evidence type="ECO:0000256" key="6">
    <source>
        <dbReference type="ARBA" id="ARBA00023004"/>
    </source>
</evidence>
<dbReference type="Gene3D" id="3.90.1150.10">
    <property type="entry name" value="Aspartate Aminotransferase, domain 1"/>
    <property type="match status" value="1"/>
</dbReference>
<keyword evidence="11" id="KW-1185">Reference proteome</keyword>
<dbReference type="GO" id="GO:0051536">
    <property type="term" value="F:iron-sulfur cluster binding"/>
    <property type="evidence" value="ECO:0007669"/>
    <property type="project" value="UniProtKB-KW"/>
</dbReference>
<dbReference type="STRING" id="1123282.SAMN02745823_02464"/>
<dbReference type="Gene3D" id="3.40.640.10">
    <property type="entry name" value="Type I PLP-dependent aspartate aminotransferase-like (Major domain)"/>
    <property type="match status" value="1"/>
</dbReference>
<dbReference type="RefSeq" id="WP_242941201.1">
    <property type="nucleotide sequence ID" value="NZ_FQXV01000008.1"/>
</dbReference>
<dbReference type="InterPro" id="IPR015422">
    <property type="entry name" value="PyrdxlP-dep_Trfase_small"/>
</dbReference>
<evidence type="ECO:0000313" key="11">
    <source>
        <dbReference type="Proteomes" id="UP000183995"/>
    </source>
</evidence>
<evidence type="ECO:0000256" key="2">
    <source>
        <dbReference type="ARBA" id="ARBA00006490"/>
    </source>
</evidence>
<dbReference type="AlphaFoldDB" id="A0A1M5YF26"/>
<dbReference type="PANTHER" id="PTHR11601:SF34">
    <property type="entry name" value="CYSTEINE DESULFURASE"/>
    <property type="match status" value="1"/>
</dbReference>
<feature type="domain" description="Aminotransferase class V" evidence="9">
    <location>
        <begin position="6"/>
        <end position="364"/>
    </location>
</feature>
<dbReference type="EMBL" id="FQXV01000008">
    <property type="protein sequence ID" value="SHI10627.1"/>
    <property type="molecule type" value="Genomic_DNA"/>
</dbReference>
<dbReference type="InterPro" id="IPR000192">
    <property type="entry name" value="Aminotrans_V_dom"/>
</dbReference>
<proteinExistence type="inferred from homology"/>
<name>A0A1M5YF26_9FIRM</name>
<keyword evidence="4" id="KW-0479">Metal-binding</keyword>
<keyword evidence="5" id="KW-0663">Pyridoxal phosphate</keyword>
<protein>
    <submittedName>
        <fullName evidence="10">Cysteine desulfurase</fullName>
    </submittedName>
</protein>
<evidence type="ECO:0000259" key="9">
    <source>
        <dbReference type="Pfam" id="PF00266"/>
    </source>
</evidence>